<evidence type="ECO:0000313" key="4">
    <source>
        <dbReference type="Proteomes" id="UP000186309"/>
    </source>
</evidence>
<reference evidence="4" key="1">
    <citation type="submission" date="2016-12" db="EMBL/GenBank/DDBJ databases">
        <title>Comparative genomics of four Isosphaeraceae planctomycetes: a common pool of plasmids and glycoside hydrolase genes.</title>
        <authorList>
            <person name="Ivanova A."/>
        </authorList>
    </citation>
    <scope>NUCLEOTIDE SEQUENCE [LARGE SCALE GENOMIC DNA]</scope>
    <source>
        <strain evidence="4">PX4</strain>
    </source>
</reference>
<feature type="signal peptide" evidence="1">
    <location>
        <begin position="1"/>
        <end position="22"/>
    </location>
</feature>
<name>A0A1U7CP44_9BACT</name>
<feature type="chain" id="PRO_5012888636" description="3-keto-alpha-glucoside-1,2-lyase/3-keto-2-hydroxy-glucal hydratase domain-containing protein" evidence="1">
    <location>
        <begin position="23"/>
        <end position="266"/>
    </location>
</feature>
<keyword evidence="4" id="KW-1185">Reference proteome</keyword>
<gene>
    <name evidence="3" type="ORF">BSF38_02137</name>
</gene>
<organism evidence="3 4">
    <name type="scientific">Paludisphaera borealis</name>
    <dbReference type="NCBI Taxonomy" id="1387353"/>
    <lineage>
        <taxon>Bacteria</taxon>
        <taxon>Pseudomonadati</taxon>
        <taxon>Planctomycetota</taxon>
        <taxon>Planctomycetia</taxon>
        <taxon>Isosphaerales</taxon>
        <taxon>Isosphaeraceae</taxon>
        <taxon>Paludisphaera</taxon>
    </lineage>
</organism>
<proteinExistence type="predicted"/>
<dbReference type="EMBL" id="CP019082">
    <property type="protein sequence ID" value="APW60653.1"/>
    <property type="molecule type" value="Genomic_DNA"/>
</dbReference>
<dbReference type="Gene3D" id="2.60.120.560">
    <property type="entry name" value="Exo-inulinase, domain 1"/>
    <property type="match status" value="1"/>
</dbReference>
<protein>
    <recommendedName>
        <fullName evidence="2">3-keto-alpha-glucoside-1,2-lyase/3-keto-2-hydroxy-glucal hydratase domain-containing protein</fullName>
    </recommendedName>
</protein>
<keyword evidence="1" id="KW-0732">Signal</keyword>
<evidence type="ECO:0000259" key="2">
    <source>
        <dbReference type="Pfam" id="PF06439"/>
    </source>
</evidence>
<evidence type="ECO:0000256" key="1">
    <source>
        <dbReference type="SAM" id="SignalP"/>
    </source>
</evidence>
<dbReference type="Pfam" id="PF06439">
    <property type="entry name" value="3keto-disac_hyd"/>
    <property type="match status" value="1"/>
</dbReference>
<dbReference type="AlphaFoldDB" id="A0A1U7CP44"/>
<dbReference type="KEGG" id="pbor:BSF38_02137"/>
<dbReference type="STRING" id="1387353.BSF38_02137"/>
<feature type="domain" description="3-keto-alpha-glucoside-1,2-lyase/3-keto-2-hydroxy-glucal hydratase" evidence="2">
    <location>
        <begin position="33"/>
        <end position="261"/>
    </location>
</feature>
<dbReference type="GO" id="GO:0016787">
    <property type="term" value="F:hydrolase activity"/>
    <property type="evidence" value="ECO:0007669"/>
    <property type="project" value="InterPro"/>
</dbReference>
<dbReference type="InterPro" id="IPR010496">
    <property type="entry name" value="AL/BT2_dom"/>
</dbReference>
<evidence type="ECO:0000313" key="3">
    <source>
        <dbReference type="EMBL" id="APW60653.1"/>
    </source>
</evidence>
<accession>A0A1U7CP44</accession>
<sequence>MCWFSGLIALSMLVGMSSPSSAQSTAEPAKGRWTSLFNGKNLDGWVMKLKGSDLGENYKDTFRVEDGVIRVSYDKYEKFNGEFGHLFFHQPFSKYKLRIEYRFVGEQCPGGPGWAYRNSGVMIHSQKPETMSKDQEFPVSIEVQFLGGAERGTRPTGNVCTPGTHIVMDGKLITQHCNDSKSPTLRGDQWVTIEVEAHGNGTIKHFVNGELVIQYEKPQLDPDDRDAAKLLKANNGEKALSGGYIALQAETAPVEFRKIEIMPLDD</sequence>
<dbReference type="Proteomes" id="UP000186309">
    <property type="component" value="Chromosome"/>
</dbReference>